<name>A0A401GJZ9_9APHY</name>
<sequence>MQSIDTGLNSQLAGIIDVSHMRTAMWLDDAQQLNPNSATRMTTWTFPPNLYTDMTSDGSHASNILPDDMHDQFSVTSESEQNPFLMAFEQGDSLAFMDLELFTGAIESSLLPVGHRPDVDPSLDPKVFNNPAAIENIASTLTSDLHWTATSVNYHGPPFLPASVPASVEQTGSALAKATDQRSSSGLIAASFSETACFSDMSANIDIIDATDEAGPVSVQPTFKIPQVVARNLLAVRPKFHVPRVGKVPRMGFQGDSAPTMASLDFLDLLSQTNTNEGASGSVPLQHGGQSVDDSGSARARSQSVMPIETPDVEVALYISMRYVDPSDKKMPQKTWSTFIKSCRVLQTPPTLHDIFQTLLPVRPQLNGYRITNMLRSILDSTNVTYWVASSGTPIPMSHEDYDSPLTGYQEYAPLKEAVHDNESTLNPVDPGSTDYRELCEKQRISRGTPIFVLYIFNDQTAASPGQSGLAATPPVHIDNFLSKLYPDASVRLQALDRSEIFGTAYKQTQQTLILARIAKGLGVVPGHKEGAQTSEGGSITWSDVVDWAPGVAPSSERNIRGQAVKVLQFRAWIQAHTRLWQQSQSGPDNSPQNDEELFAWVQFIGQPGGHGADEVLNGWGFHEQTAAGMKAAVLHKRINAYLKKNAIRLPSIKLTQLEL</sequence>
<dbReference type="EMBL" id="BFAD01000004">
    <property type="protein sequence ID" value="GBE82497.1"/>
    <property type="molecule type" value="Genomic_DNA"/>
</dbReference>
<dbReference type="InParanoid" id="A0A401GJZ9"/>
<evidence type="ECO:0000313" key="3">
    <source>
        <dbReference type="Proteomes" id="UP000287166"/>
    </source>
</evidence>
<keyword evidence="3" id="KW-1185">Reference proteome</keyword>
<dbReference type="Proteomes" id="UP000287166">
    <property type="component" value="Unassembled WGS sequence"/>
</dbReference>
<dbReference type="RefSeq" id="XP_027613410.1">
    <property type="nucleotide sequence ID" value="XM_027757609.1"/>
</dbReference>
<feature type="region of interest" description="Disordered" evidence="1">
    <location>
        <begin position="277"/>
        <end position="305"/>
    </location>
</feature>
<comment type="caution">
    <text evidence="2">The sequence shown here is derived from an EMBL/GenBank/DDBJ whole genome shotgun (WGS) entry which is preliminary data.</text>
</comment>
<accession>A0A401GJZ9</accession>
<dbReference type="AlphaFoldDB" id="A0A401GJZ9"/>
<evidence type="ECO:0000313" key="2">
    <source>
        <dbReference type="EMBL" id="GBE82497.1"/>
    </source>
</evidence>
<feature type="compositionally biased region" description="Polar residues" evidence="1">
    <location>
        <begin position="288"/>
        <end position="305"/>
    </location>
</feature>
<evidence type="ECO:0000256" key="1">
    <source>
        <dbReference type="SAM" id="MobiDB-lite"/>
    </source>
</evidence>
<gene>
    <name evidence="2" type="ORF">SCP_0408810</name>
</gene>
<proteinExistence type="predicted"/>
<reference evidence="2 3" key="1">
    <citation type="journal article" date="2018" name="Sci. Rep.">
        <title>Genome sequence of the cauliflower mushroom Sparassis crispa (Hanabiratake) and its association with beneficial usage.</title>
        <authorList>
            <person name="Kiyama R."/>
            <person name="Furutani Y."/>
            <person name="Kawaguchi K."/>
            <person name="Nakanishi T."/>
        </authorList>
    </citation>
    <scope>NUCLEOTIDE SEQUENCE [LARGE SCALE GENOMIC DNA]</scope>
</reference>
<protein>
    <submittedName>
        <fullName evidence="2">Uncharacterized protein</fullName>
    </submittedName>
</protein>
<dbReference type="GeneID" id="38779414"/>
<organism evidence="2 3">
    <name type="scientific">Sparassis crispa</name>
    <dbReference type="NCBI Taxonomy" id="139825"/>
    <lineage>
        <taxon>Eukaryota</taxon>
        <taxon>Fungi</taxon>
        <taxon>Dikarya</taxon>
        <taxon>Basidiomycota</taxon>
        <taxon>Agaricomycotina</taxon>
        <taxon>Agaricomycetes</taxon>
        <taxon>Polyporales</taxon>
        <taxon>Sparassidaceae</taxon>
        <taxon>Sparassis</taxon>
    </lineage>
</organism>